<evidence type="ECO:0000259" key="2">
    <source>
        <dbReference type="Pfam" id="PF01551"/>
    </source>
</evidence>
<dbReference type="Pfam" id="PF01551">
    <property type="entry name" value="Peptidase_M23"/>
    <property type="match status" value="1"/>
</dbReference>
<dbReference type="RefSeq" id="WP_067784879.1">
    <property type="nucleotide sequence ID" value="NZ_CP016545.1"/>
</dbReference>
<dbReference type="GO" id="GO:0004222">
    <property type="term" value="F:metalloendopeptidase activity"/>
    <property type="evidence" value="ECO:0007669"/>
    <property type="project" value="TreeGrafter"/>
</dbReference>
<evidence type="ECO:0000313" key="3">
    <source>
        <dbReference type="EMBL" id="ANU06551.1"/>
    </source>
</evidence>
<dbReference type="InterPro" id="IPR011055">
    <property type="entry name" value="Dup_hybrid_motif"/>
</dbReference>
<protein>
    <submittedName>
        <fullName evidence="3">Peptidase family M23</fullName>
    </submittedName>
</protein>
<accession>A0A1C7D5F2</accession>
<gene>
    <name evidence="3" type="ORF">A6F65_00224</name>
</gene>
<sequence>MRNSILFAGALSCIAAPAFAQGSSQYQPSAEEVDAIAAGLPQLMLHPLYDEPYVCSEHPFGTSMEPGDSLGQDCLIIGGMDWETNSGFMTYYRTDGGENSDWYGWGKPVFAPAAGTIGRVHVNEVVNTPGTMIRGLPTMLSITDEAGNSYVIGHLGEIHVEEGQSVAAGEQIGTVGNNGNSRSPHIHVGAITADGKPAQIRWNLVTSALRTRDYVTKMRAESKAGGHAEAE</sequence>
<keyword evidence="4" id="KW-1185">Reference proteome</keyword>
<dbReference type="AlphaFoldDB" id="A0A1C7D5F2"/>
<keyword evidence="1" id="KW-0732">Signal</keyword>
<dbReference type="SUPFAM" id="SSF51261">
    <property type="entry name" value="Duplicated hybrid motif"/>
    <property type="match status" value="1"/>
</dbReference>
<organism evidence="3 4">
    <name type="scientific">Paraurantiacibacter namhicola</name>
    <dbReference type="NCBI Taxonomy" id="645517"/>
    <lineage>
        <taxon>Bacteria</taxon>
        <taxon>Pseudomonadati</taxon>
        <taxon>Pseudomonadota</taxon>
        <taxon>Alphaproteobacteria</taxon>
        <taxon>Sphingomonadales</taxon>
        <taxon>Erythrobacteraceae</taxon>
        <taxon>Paraurantiacibacter</taxon>
    </lineage>
</organism>
<proteinExistence type="predicted"/>
<reference evidence="3 4" key="1">
    <citation type="submission" date="2016-07" db="EMBL/GenBank/DDBJ databases">
        <title>Complete genome sequence of Altererythrobacter namhicola JCM 16345T, containing esterase-encoding genes.</title>
        <authorList>
            <person name="Cheng H."/>
            <person name="Wu Y.-H."/>
            <person name="Jian S.-L."/>
            <person name="Huo Y.-Y."/>
            <person name="Wang C.-S."/>
            <person name="Xu X.-W."/>
        </authorList>
    </citation>
    <scope>NUCLEOTIDE SEQUENCE [LARGE SCALE GENOMIC DNA]</scope>
    <source>
        <strain evidence="3 4">JCM 16345</strain>
    </source>
</reference>
<evidence type="ECO:0000313" key="4">
    <source>
        <dbReference type="Proteomes" id="UP000092698"/>
    </source>
</evidence>
<dbReference type="PANTHER" id="PTHR21666">
    <property type="entry name" value="PEPTIDASE-RELATED"/>
    <property type="match status" value="1"/>
</dbReference>
<evidence type="ECO:0000256" key="1">
    <source>
        <dbReference type="SAM" id="SignalP"/>
    </source>
</evidence>
<dbReference type="KEGG" id="anh:A6F65_00224"/>
<dbReference type="EMBL" id="CP016545">
    <property type="protein sequence ID" value="ANU06551.1"/>
    <property type="molecule type" value="Genomic_DNA"/>
</dbReference>
<dbReference type="InterPro" id="IPR016047">
    <property type="entry name" value="M23ase_b-sheet_dom"/>
</dbReference>
<name>A0A1C7D5F2_9SPHN</name>
<dbReference type="Proteomes" id="UP000092698">
    <property type="component" value="Chromosome"/>
</dbReference>
<feature type="signal peptide" evidence="1">
    <location>
        <begin position="1"/>
        <end position="20"/>
    </location>
</feature>
<dbReference type="OrthoDB" id="5489603at2"/>
<feature type="chain" id="PRO_5008884277" evidence="1">
    <location>
        <begin position="21"/>
        <end position="231"/>
    </location>
</feature>
<dbReference type="Gene3D" id="2.70.70.10">
    <property type="entry name" value="Glucose Permease (Domain IIA)"/>
    <property type="match status" value="1"/>
</dbReference>
<dbReference type="InterPro" id="IPR050570">
    <property type="entry name" value="Cell_wall_metabolism_enzyme"/>
</dbReference>
<feature type="domain" description="M23ase beta-sheet core" evidence="2">
    <location>
        <begin position="106"/>
        <end position="191"/>
    </location>
</feature>
<dbReference type="STRING" id="645517.A6F65_00224"/>
<dbReference type="CDD" id="cd12797">
    <property type="entry name" value="M23_peptidase"/>
    <property type="match status" value="1"/>
</dbReference>
<dbReference type="PANTHER" id="PTHR21666:SF294">
    <property type="entry name" value="PEPTIDASE M23"/>
    <property type="match status" value="1"/>
</dbReference>